<evidence type="ECO:0000313" key="1">
    <source>
        <dbReference type="EMBL" id="OSX61599.1"/>
    </source>
</evidence>
<reference evidence="1 2" key="1">
    <citation type="submission" date="2017-04" db="EMBL/GenBank/DDBJ databases">
        <title>Genome Sequence of the Model Brown-Rot Fungus Postia placenta SB12.</title>
        <authorList>
            <consortium name="DOE Joint Genome Institute"/>
            <person name="Gaskell J."/>
            <person name="Kersten P."/>
            <person name="Larrondo L.F."/>
            <person name="Canessa P."/>
            <person name="Martinez D."/>
            <person name="Hibbett D."/>
            <person name="Schmoll M."/>
            <person name="Kubicek C.P."/>
            <person name="Martinez A.T."/>
            <person name="Yadav J."/>
            <person name="Master E."/>
            <person name="Magnuson J.K."/>
            <person name="James T."/>
            <person name="Yaver D."/>
            <person name="Berka R."/>
            <person name="Labutti K."/>
            <person name="Lipzen A."/>
            <person name="Aerts A."/>
            <person name="Barry K."/>
            <person name="Henrissat B."/>
            <person name="Blanchette R."/>
            <person name="Grigoriev I."/>
            <person name="Cullen D."/>
        </authorList>
    </citation>
    <scope>NUCLEOTIDE SEQUENCE [LARGE SCALE GENOMIC DNA]</scope>
    <source>
        <strain evidence="1 2">MAD-698-R-SB12</strain>
    </source>
</reference>
<protein>
    <submittedName>
        <fullName evidence="1">Uncharacterized protein</fullName>
    </submittedName>
</protein>
<dbReference type="EMBL" id="KZ110598">
    <property type="protein sequence ID" value="OSX61599.1"/>
    <property type="molecule type" value="Genomic_DNA"/>
</dbReference>
<sequence>MSPATDRLIRVLELLLALPPQQTKMPPHATLHIADRTDITRDDIQPAGYFHSTPAWPAGSRGTSSEITNQLFNFIMPTEADPQVQLALFLGNDPAYAFAGTVPAPSSNGSVLYTGPGLYHSDLLTHTEPTTTSVLRGGICSWQSCGHTISALSPGRVMQHLRWYHLDVGANPLPAGQSAECCWVMRDGTLCGKQVVSRNLGKHVAAVHLKCTARECDRCGRRNISVRNPCVMPRDYYLNTAYLVYINGSRKVGRLPTWCWSKGANGAGARLSTGVAMPVRDNRVRLRTLKFWRYLEEQGDTSAQIKDVLAYMLSKSIDLPILLHLLSWGAEELIDDPFVRFEQTACRDLGSSDRGESESWGRSTDLTEAMGQEVETEVPRAAEAGLYTGEDKGRLCTLVRAQLVRAQHADMAPGAVDNDTSISGM</sequence>
<dbReference type="GeneID" id="36330609"/>
<dbReference type="OrthoDB" id="10272856at2759"/>
<proteinExistence type="predicted"/>
<organism evidence="1 2">
    <name type="scientific">Postia placenta MAD-698-R-SB12</name>
    <dbReference type="NCBI Taxonomy" id="670580"/>
    <lineage>
        <taxon>Eukaryota</taxon>
        <taxon>Fungi</taxon>
        <taxon>Dikarya</taxon>
        <taxon>Basidiomycota</taxon>
        <taxon>Agaricomycotina</taxon>
        <taxon>Agaricomycetes</taxon>
        <taxon>Polyporales</taxon>
        <taxon>Adustoporiaceae</taxon>
        <taxon>Rhodonia</taxon>
    </lineage>
</organism>
<accession>A0A1X6MZ08</accession>
<keyword evidence="2" id="KW-1185">Reference proteome</keyword>
<name>A0A1X6MZ08_9APHY</name>
<dbReference type="AlphaFoldDB" id="A0A1X6MZ08"/>
<dbReference type="RefSeq" id="XP_024338393.1">
    <property type="nucleotide sequence ID" value="XM_024485660.1"/>
</dbReference>
<evidence type="ECO:0000313" key="2">
    <source>
        <dbReference type="Proteomes" id="UP000194127"/>
    </source>
</evidence>
<gene>
    <name evidence="1" type="ORF">POSPLADRAFT_1144138</name>
</gene>
<dbReference type="Proteomes" id="UP000194127">
    <property type="component" value="Unassembled WGS sequence"/>
</dbReference>